<comment type="caution">
    <text evidence="5">The sequence shown here is derived from an EMBL/GenBank/DDBJ whole genome shotgun (WGS) entry which is preliminary data.</text>
</comment>
<dbReference type="SMART" id="SM00028">
    <property type="entry name" value="TPR"/>
    <property type="match status" value="3"/>
</dbReference>
<dbReference type="PANTHER" id="PTHR12558">
    <property type="entry name" value="CELL DIVISION CYCLE 16,23,27"/>
    <property type="match status" value="1"/>
</dbReference>
<dbReference type="PANTHER" id="PTHR12558:SF13">
    <property type="entry name" value="CELL DIVISION CYCLE PROTEIN 27 HOMOLOG"/>
    <property type="match status" value="1"/>
</dbReference>
<name>A0A9W9YW79_9CNID</name>
<keyword evidence="6" id="KW-1185">Reference proteome</keyword>
<evidence type="ECO:0000256" key="2">
    <source>
        <dbReference type="ARBA" id="ARBA00038210"/>
    </source>
</evidence>
<dbReference type="OrthoDB" id="435413at2759"/>
<dbReference type="InterPro" id="IPR019734">
    <property type="entry name" value="TPR_rpt"/>
</dbReference>
<evidence type="ECO:0000256" key="4">
    <source>
        <dbReference type="PROSITE-ProRule" id="PRU00339"/>
    </source>
</evidence>
<comment type="similarity">
    <text evidence="2">Belongs to the APC3/CDC27 family.</text>
</comment>
<dbReference type="SUPFAM" id="SSF48452">
    <property type="entry name" value="TPR-like"/>
    <property type="match status" value="1"/>
</dbReference>
<evidence type="ECO:0000313" key="5">
    <source>
        <dbReference type="EMBL" id="KAJ7370606.1"/>
    </source>
</evidence>
<accession>A0A9W9YW79</accession>
<sequence>MKFYVHFEDPPEFTMVFKWNTSVEGNLKLLLEKFVAAFNAKHVTFVELSLDTSTLVDKSKTTPLSLEQDMISVVKDGIDLFVVVKQHLEPKERQCKGLDSLIQPTVSSVRINQLFAEKDRMASASANSLLAIEKNESNSSEDTHSRFSLKHLLTEGTLRNAANICARALMVEVNNSSALSCLAEIYLEADRPLVALEYIEHAVQVNPNDPVLSFTHGNCLANVGKLKDATNAYMRYMGHLESTAASKSDIHDVEAAIANICAKGGKIRTAVELFSNVLKQDDTHVESLKGFAIHSAGTSQEDLHAAISVMLTALVHSNGKREIRRQVGKLISQPGGMGVFKYQLRECWDATDSMMYMADILREAGAIKKALELVNRARQLSPLDPSICLYLLHTYEMLNEHNKAFLEARAFLEGNHCLKIGNISCSQFVPFLQQVTEDIYLNNASVKVLPMFKNQDVGKALESELHQLGLLFTLVKILFVKGALNLVEALLPILEKVHNGRGLHLTLLRNEAAFFSCISHTMKVPFLPLPHNPKFIYFASDSHCISPAWRVIDYCGKPHILHPLLATGVKVWHIRKEGCFYPKFALLNALKEVPNGSTVIFNIGEIDCREELLAAVDNCKYDTIVEAIVGVVETYIGFLKEQKEQRGFVTFVHPILPILKETRSVVIQFNKKLKAAVENCSGLHWLELMDVLLVKGGSEFHSSYKLDGTHVHPKYVSLLAKALEKSLKQVE</sequence>
<gene>
    <name evidence="5" type="ORF">OS493_031342</name>
</gene>
<evidence type="ECO:0000256" key="3">
    <source>
        <dbReference type="ARBA" id="ARBA00039307"/>
    </source>
</evidence>
<organism evidence="5 6">
    <name type="scientific">Desmophyllum pertusum</name>
    <dbReference type="NCBI Taxonomy" id="174260"/>
    <lineage>
        <taxon>Eukaryota</taxon>
        <taxon>Metazoa</taxon>
        <taxon>Cnidaria</taxon>
        <taxon>Anthozoa</taxon>
        <taxon>Hexacorallia</taxon>
        <taxon>Scleractinia</taxon>
        <taxon>Caryophylliina</taxon>
        <taxon>Caryophylliidae</taxon>
        <taxon>Desmophyllum</taxon>
    </lineage>
</organism>
<dbReference type="Proteomes" id="UP001163046">
    <property type="component" value="Unassembled WGS sequence"/>
</dbReference>
<keyword evidence="1 4" id="KW-0802">TPR repeat</keyword>
<dbReference type="PROSITE" id="PS50005">
    <property type="entry name" value="TPR"/>
    <property type="match status" value="1"/>
</dbReference>
<protein>
    <recommendedName>
        <fullName evidence="3">Cell division cycle protein 27 homolog</fullName>
    </recommendedName>
</protein>
<proteinExistence type="inferred from homology"/>
<dbReference type="AlphaFoldDB" id="A0A9W9YW79"/>
<feature type="repeat" description="TPR" evidence="4">
    <location>
        <begin position="176"/>
        <end position="209"/>
    </location>
</feature>
<evidence type="ECO:0000313" key="6">
    <source>
        <dbReference type="Proteomes" id="UP001163046"/>
    </source>
</evidence>
<dbReference type="InterPro" id="IPR011990">
    <property type="entry name" value="TPR-like_helical_dom_sf"/>
</dbReference>
<evidence type="ECO:0000256" key="1">
    <source>
        <dbReference type="ARBA" id="ARBA00022803"/>
    </source>
</evidence>
<dbReference type="Gene3D" id="1.25.40.10">
    <property type="entry name" value="Tetratricopeptide repeat domain"/>
    <property type="match status" value="2"/>
</dbReference>
<dbReference type="EMBL" id="MU826861">
    <property type="protein sequence ID" value="KAJ7370606.1"/>
    <property type="molecule type" value="Genomic_DNA"/>
</dbReference>
<reference evidence="5" key="1">
    <citation type="submission" date="2023-01" db="EMBL/GenBank/DDBJ databases">
        <title>Genome assembly of the deep-sea coral Lophelia pertusa.</title>
        <authorList>
            <person name="Herrera S."/>
            <person name="Cordes E."/>
        </authorList>
    </citation>
    <scope>NUCLEOTIDE SEQUENCE</scope>
    <source>
        <strain evidence="5">USNM1676648</strain>
        <tissue evidence="5">Polyp</tissue>
    </source>
</reference>
<dbReference type="SUPFAM" id="SSF52266">
    <property type="entry name" value="SGNH hydrolase"/>
    <property type="match status" value="1"/>
</dbReference>